<sequence length="228" mass="26111">MVFYRCQFNKYRGSIHFGDMVNVCSFAVANTYQVRNFKSLRPQKSVVRNSYQAVMEPSWRLLTPSVSLDVIQRNSDQQSLSQLLRRVPNLIGGRSVDSQSFPSWRNTLVTTCQRIMFKFQELIWRDMDKLAMNITTEHGKTREDAPNDVLHGLVEHACGLATLQIGEYFSNVSNGIDSYSIREPLGVCCGICYFDFPAMIPSWLSLPYLFLLWPFNLELHYSVGLGST</sequence>
<dbReference type="Proteomes" id="UP001163603">
    <property type="component" value="Chromosome 15"/>
</dbReference>
<keyword evidence="2" id="KW-1185">Reference proteome</keyword>
<comment type="caution">
    <text evidence="1">The sequence shown here is derived from an EMBL/GenBank/DDBJ whole genome shotgun (WGS) entry which is preliminary data.</text>
</comment>
<accession>A0ACC0WXG8</accession>
<proteinExistence type="predicted"/>
<evidence type="ECO:0000313" key="1">
    <source>
        <dbReference type="EMBL" id="KAJ0006903.1"/>
    </source>
</evidence>
<gene>
    <name evidence="1" type="ORF">Pint_30611</name>
</gene>
<name>A0ACC0WXG8_9ROSI</name>
<protein>
    <submittedName>
        <fullName evidence="1">Uncharacterized protein</fullName>
    </submittedName>
</protein>
<evidence type="ECO:0000313" key="2">
    <source>
        <dbReference type="Proteomes" id="UP001163603"/>
    </source>
</evidence>
<reference evidence="2" key="1">
    <citation type="journal article" date="2023" name="G3 (Bethesda)">
        <title>Genome assembly and association tests identify interacting loci associated with vigor, precocity, and sex in interspecific pistachio rootstocks.</title>
        <authorList>
            <person name="Palmer W."/>
            <person name="Jacygrad E."/>
            <person name="Sagayaradj S."/>
            <person name="Cavanaugh K."/>
            <person name="Han R."/>
            <person name="Bertier L."/>
            <person name="Beede B."/>
            <person name="Kafkas S."/>
            <person name="Golino D."/>
            <person name="Preece J."/>
            <person name="Michelmore R."/>
        </authorList>
    </citation>
    <scope>NUCLEOTIDE SEQUENCE [LARGE SCALE GENOMIC DNA]</scope>
</reference>
<organism evidence="1 2">
    <name type="scientific">Pistacia integerrima</name>
    <dbReference type="NCBI Taxonomy" id="434235"/>
    <lineage>
        <taxon>Eukaryota</taxon>
        <taxon>Viridiplantae</taxon>
        <taxon>Streptophyta</taxon>
        <taxon>Embryophyta</taxon>
        <taxon>Tracheophyta</taxon>
        <taxon>Spermatophyta</taxon>
        <taxon>Magnoliopsida</taxon>
        <taxon>eudicotyledons</taxon>
        <taxon>Gunneridae</taxon>
        <taxon>Pentapetalae</taxon>
        <taxon>rosids</taxon>
        <taxon>malvids</taxon>
        <taxon>Sapindales</taxon>
        <taxon>Anacardiaceae</taxon>
        <taxon>Pistacia</taxon>
    </lineage>
</organism>
<dbReference type="EMBL" id="CM047750">
    <property type="protein sequence ID" value="KAJ0006903.1"/>
    <property type="molecule type" value="Genomic_DNA"/>
</dbReference>